<feature type="compositionally biased region" description="Low complexity" evidence="13">
    <location>
        <begin position="1088"/>
        <end position="1112"/>
    </location>
</feature>
<evidence type="ECO:0000256" key="6">
    <source>
        <dbReference type="ARBA" id="ARBA00022833"/>
    </source>
</evidence>
<dbReference type="FunCoup" id="G7DXW1">
    <property type="interactions" value="592"/>
</dbReference>
<feature type="binding site" evidence="10">
    <location>
        <position position="299"/>
    </location>
    <ligand>
        <name>Mg(2+)</name>
        <dbReference type="ChEBI" id="CHEBI:18420"/>
        <label>1</label>
    </ligand>
</feature>
<keyword evidence="7 10" id="KW-0460">Magnesium</keyword>
<dbReference type="SUPFAM" id="SSF56219">
    <property type="entry name" value="DNase I-like"/>
    <property type="match status" value="1"/>
</dbReference>
<dbReference type="CDD" id="cd09088">
    <property type="entry name" value="Ape2-like_AP-endo"/>
    <property type="match status" value="1"/>
</dbReference>
<dbReference type="FunFam" id="3.60.10.10:FF:000079">
    <property type="entry name" value="DNA-(apurinic or apyrimidinic site) lyase"/>
    <property type="match status" value="1"/>
</dbReference>
<keyword evidence="4 12" id="KW-0863">Zinc-finger</keyword>
<gene>
    <name evidence="16" type="primary">Mo02075</name>
    <name evidence="16" type="ORF">E5Q_02075</name>
</gene>
<sequence length="1197" mass="131774">MRLITWNINGIKTLPQYKPWNECKGNYGQMLDLLGGDIVCLQETKITKDKIERSMACPDDYDAFFSSYCRKPPKGYSGTAIYTKRAATVPLQAEEGLTGLSLSGEKDRDDLARQDRIGGYPTPAAVELSSFEMRDIDSEGRTTVVDLGLFVLINVYCPNETNSDRLTFKMAFNHLLDERVRQLIKLGREVIVVGDLNICAQTIDHCDPEKRKAEQNLDDFQAHPARAWLSAFIGASGVMIDSTRFFHPTRTNMYTHWETKINARVTNYGTRLDYILVTPGLLPWIKAADIQAHVVGSDHCPVFIDFHPEISLNDGTKQSLWEAVNPGRERVDPVPDPPRMAARYYNSFAGTQSLLKTFFVKKKDESPVQARTVTPLPAPEMRRDASTSRVSESPEAPTLASAFATIRSSKPERHATIMIEDDDDDDEIAEHPQPRSRSTSTATAQSSRPPDKRPRSDSASRSQPPKKQLNVRNGQSTLASFFADPVSGKTRRPESDTKKRRSTVPGSQSENLDEPSCSASTSQRASATASETAAQADGYERLPLQDSDPQAASQWNALFSPLAVPLCKMHKEPCTLWTVNKPGPNKGRKFYLCSRPVGQGHEEAASKNKNVILNPDYRCNHFEWSQSMGHVLAPDGLSYTVFDSEEVQQSQPFVPYAPYHGYHVRAHSSGDEYARSRQSTISQGSVIYAMPADHQQIVPPGMLPTIPQGMQYYNVCHQCQRNPCACRPMYSSQHVYDIPTYDSHWYAPWPAAPMSNSWPPQVSWRAQRPDVVSSQIGRVHPKRPPRQEASKFQAHQANQPVSGTRFVPDYRPPPLPSAWAMWVGNVSRDTTHEQFSHFFLHLPTPQSYCGSEEIATARSELRKRGGSLGHELDAAALSTTGVDSVHLLLHANCGFVNYISALHLKVGIATGNGLQLRPGCKGSKPLVCRERDDGDKTGVTSQHGFAVARSTWKTQPRNETTLNRAYRTSQDVFLIFSANGSGQFLGVARMSGSIAGSSNVNALTDKLRDEIATPTAISHTDGDVLSPDGGVPGMVPTNSPVVEEPVIISPGVARDLAPNLEKQDLSVANMAGRRPAESAATRRAREIAGNSSTSTPTSSNTGGGSSQATNTTTATSLASLVISPEKDEPVHRKAADQLSPEPSRYFALEWVAVRPLSFASTKHLKNAFNRNKEAKIGRDGTELDPLLGDALLRAFVE</sequence>
<dbReference type="GO" id="GO:0008311">
    <property type="term" value="F:double-stranded DNA 3'-5' DNA exonuclease activity"/>
    <property type="evidence" value="ECO:0007669"/>
    <property type="project" value="TreeGrafter"/>
</dbReference>
<dbReference type="OrthoDB" id="391817at2759"/>
<feature type="site" description="Transition state stabilizer" evidence="11">
    <location>
        <position position="197"/>
    </location>
</feature>
<evidence type="ECO:0000259" key="14">
    <source>
        <dbReference type="PROSITE" id="PS50882"/>
    </source>
</evidence>
<feature type="active site" evidence="9">
    <location>
        <position position="156"/>
    </location>
</feature>
<feature type="active site" description="Proton acceptor" evidence="9">
    <location>
        <position position="299"/>
    </location>
</feature>
<feature type="binding site" evidence="10">
    <location>
        <position position="7"/>
    </location>
    <ligand>
        <name>Mg(2+)</name>
        <dbReference type="ChEBI" id="CHEBI:18420"/>
        <label>1</label>
    </ligand>
</feature>
<feature type="binding site" evidence="10">
    <location>
        <position position="197"/>
    </location>
    <ligand>
        <name>Mg(2+)</name>
        <dbReference type="ChEBI" id="CHEBI:18420"/>
        <label>1</label>
    </ligand>
</feature>
<dbReference type="Gene3D" id="3.10.590.10">
    <property type="entry name" value="ph1033 like domains"/>
    <property type="match status" value="2"/>
</dbReference>
<dbReference type="Gene3D" id="3.60.10.10">
    <property type="entry name" value="Endonuclease/exonuclease/phosphatase"/>
    <property type="match status" value="1"/>
</dbReference>
<evidence type="ECO:0000256" key="5">
    <source>
        <dbReference type="ARBA" id="ARBA00022801"/>
    </source>
</evidence>
<dbReference type="PROSITE" id="PS51999">
    <property type="entry name" value="ZF_GRF"/>
    <property type="match status" value="1"/>
</dbReference>
<feature type="active site" description="Proton donor/acceptor" evidence="9">
    <location>
        <position position="195"/>
    </location>
</feature>
<evidence type="ECO:0000256" key="4">
    <source>
        <dbReference type="ARBA" id="ARBA00022771"/>
    </source>
</evidence>
<dbReference type="GO" id="GO:0005634">
    <property type="term" value="C:nucleus"/>
    <property type="evidence" value="ECO:0007669"/>
    <property type="project" value="TreeGrafter"/>
</dbReference>
<dbReference type="PANTHER" id="PTHR22748:SF4">
    <property type="entry name" value="DNA-(APURINIC OR APYRIMIDINIC SITE) ENDONUCLEASE 2"/>
    <property type="match status" value="1"/>
</dbReference>
<dbReference type="InterPro" id="IPR005135">
    <property type="entry name" value="Endo/exonuclease/phosphatase"/>
</dbReference>
<comment type="similarity">
    <text evidence="1">Belongs to the DNA repair enzymes AP/ExoA family.</text>
</comment>
<dbReference type="Proteomes" id="UP000009131">
    <property type="component" value="Unassembled WGS sequence"/>
</dbReference>
<feature type="compositionally biased region" description="Acidic residues" evidence="13">
    <location>
        <begin position="419"/>
        <end position="428"/>
    </location>
</feature>
<feature type="binding site" evidence="10">
    <location>
        <position position="195"/>
    </location>
    <ligand>
        <name>Mg(2+)</name>
        <dbReference type="ChEBI" id="CHEBI:18420"/>
        <label>1</label>
    </ligand>
</feature>
<dbReference type="STRING" id="764103.G7DXW1"/>
<evidence type="ECO:0000259" key="15">
    <source>
        <dbReference type="PROSITE" id="PS51999"/>
    </source>
</evidence>
<evidence type="ECO:0000256" key="11">
    <source>
        <dbReference type="PIRSR" id="PIRSR604808-3"/>
    </source>
</evidence>
<dbReference type="InParanoid" id="G7DXW1"/>
<feature type="compositionally biased region" description="Basic and acidic residues" evidence="13">
    <location>
        <begin position="449"/>
        <end position="458"/>
    </location>
</feature>
<evidence type="ECO:0000313" key="16">
    <source>
        <dbReference type="EMBL" id="GAA95421.1"/>
    </source>
</evidence>
<feature type="compositionally biased region" description="Polar residues" evidence="13">
    <location>
        <begin position="793"/>
        <end position="802"/>
    </location>
</feature>
<feature type="region of interest" description="Disordered" evidence="13">
    <location>
        <begin position="777"/>
        <end position="805"/>
    </location>
</feature>
<dbReference type="GO" id="GO:0006284">
    <property type="term" value="P:base-excision repair"/>
    <property type="evidence" value="ECO:0007669"/>
    <property type="project" value="TreeGrafter"/>
</dbReference>
<dbReference type="CDD" id="cd21134">
    <property type="entry name" value="YTH"/>
    <property type="match status" value="1"/>
</dbReference>
<reference evidence="16 17" key="1">
    <citation type="journal article" date="2011" name="J. Gen. Appl. Microbiol.">
        <title>Draft genome sequencing of the enigmatic basidiomycete Mixia osmundae.</title>
        <authorList>
            <person name="Nishida H."/>
            <person name="Nagatsuka Y."/>
            <person name="Sugiyama J."/>
        </authorList>
    </citation>
    <scope>NUCLEOTIDE SEQUENCE [LARGE SCALE GENOMIC DNA]</scope>
    <source>
        <strain evidence="17">CBS 9802 / IAM 14324 / JCM 22182 / KY 12970</strain>
    </source>
</reference>
<feature type="compositionally biased region" description="Low complexity" evidence="13">
    <location>
        <begin position="516"/>
        <end position="536"/>
    </location>
</feature>
<evidence type="ECO:0000256" key="1">
    <source>
        <dbReference type="ARBA" id="ARBA00007092"/>
    </source>
</evidence>
<dbReference type="HOGENOM" id="CLU_271160_0_0_1"/>
<evidence type="ECO:0000256" key="9">
    <source>
        <dbReference type="PIRSR" id="PIRSR604808-1"/>
    </source>
</evidence>
<evidence type="ECO:0000256" key="10">
    <source>
        <dbReference type="PIRSR" id="PIRSR604808-2"/>
    </source>
</evidence>
<evidence type="ECO:0000256" key="2">
    <source>
        <dbReference type="ARBA" id="ARBA00013541"/>
    </source>
</evidence>
<feature type="site" description="Interaction with DNA substrate" evidence="11">
    <location>
        <position position="299"/>
    </location>
</feature>
<evidence type="ECO:0000256" key="13">
    <source>
        <dbReference type="SAM" id="MobiDB-lite"/>
    </source>
</evidence>
<dbReference type="InterPro" id="IPR036691">
    <property type="entry name" value="Endo/exonu/phosph_ase_sf"/>
</dbReference>
<dbReference type="RefSeq" id="XP_014569941.1">
    <property type="nucleotide sequence ID" value="XM_014714455.1"/>
</dbReference>
<dbReference type="InterPro" id="IPR004808">
    <property type="entry name" value="AP_endonuc_1"/>
</dbReference>
<dbReference type="eggNOG" id="KOG1294">
    <property type="taxonomic scope" value="Eukaryota"/>
</dbReference>
<keyword evidence="6" id="KW-0862">Zinc</keyword>
<keyword evidence="8" id="KW-0539">Nucleus</keyword>
<dbReference type="Pfam" id="PF04146">
    <property type="entry name" value="YTH"/>
    <property type="match status" value="1"/>
</dbReference>
<dbReference type="Pfam" id="PF06839">
    <property type="entry name" value="Zn_ribbon_GRF"/>
    <property type="match status" value="1"/>
</dbReference>
<feature type="site" description="Important for catalytic activity" evidence="11">
    <location>
        <position position="273"/>
    </location>
</feature>
<evidence type="ECO:0000256" key="7">
    <source>
        <dbReference type="ARBA" id="ARBA00022842"/>
    </source>
</evidence>
<comment type="cofactor">
    <cofactor evidence="10">
        <name>Mg(2+)</name>
        <dbReference type="ChEBI" id="CHEBI:18420"/>
    </cofactor>
    <cofactor evidence="10">
        <name>Mn(2+)</name>
        <dbReference type="ChEBI" id="CHEBI:29035"/>
    </cofactor>
    <text evidence="10">Probably binds two magnesium or manganese ions per subunit.</text>
</comment>
<dbReference type="InterPro" id="IPR007275">
    <property type="entry name" value="YTH_domain"/>
</dbReference>
<dbReference type="PROSITE" id="PS51435">
    <property type="entry name" value="AP_NUCLEASE_F1_4"/>
    <property type="match status" value="1"/>
</dbReference>
<dbReference type="PROSITE" id="PS50882">
    <property type="entry name" value="YTH"/>
    <property type="match status" value="1"/>
</dbReference>
<evidence type="ECO:0000313" key="17">
    <source>
        <dbReference type="Proteomes" id="UP000009131"/>
    </source>
</evidence>
<dbReference type="GO" id="GO:0008081">
    <property type="term" value="F:phosphoric diester hydrolase activity"/>
    <property type="evidence" value="ECO:0007669"/>
    <property type="project" value="TreeGrafter"/>
</dbReference>
<feature type="binding site" evidence="10">
    <location>
        <position position="43"/>
    </location>
    <ligand>
        <name>Mg(2+)</name>
        <dbReference type="ChEBI" id="CHEBI:18420"/>
        <label>1</label>
    </ligand>
</feature>
<dbReference type="NCBIfam" id="TIGR00633">
    <property type="entry name" value="xth"/>
    <property type="match status" value="1"/>
</dbReference>
<proteinExistence type="inferred from homology"/>
<keyword evidence="17" id="KW-1185">Reference proteome</keyword>
<feature type="domain" description="GRF-type" evidence="15">
    <location>
        <begin position="567"/>
        <end position="628"/>
    </location>
</feature>
<keyword evidence="10" id="KW-0464">Manganese</keyword>
<keyword evidence="5" id="KW-0378">Hydrolase</keyword>
<feature type="region of interest" description="Disordered" evidence="13">
    <location>
        <begin position="1064"/>
        <end position="1112"/>
    </location>
</feature>
<evidence type="ECO:0000256" key="8">
    <source>
        <dbReference type="ARBA" id="ARBA00023242"/>
    </source>
</evidence>
<accession>G7DXW1</accession>
<feature type="compositionally biased region" description="Polar residues" evidence="13">
    <location>
        <begin position="459"/>
        <end position="479"/>
    </location>
</feature>
<protein>
    <recommendedName>
        <fullName evidence="2">DNA-(apurinic or apyrimidinic site) endonuclease 2</fullName>
    </recommendedName>
</protein>
<comment type="caution">
    <text evidence="16">The sequence shown here is derived from an EMBL/GenBank/DDBJ whole genome shotgun (WGS) entry which is preliminary data.</text>
</comment>
<reference evidence="16 17" key="2">
    <citation type="journal article" date="2012" name="Open Biol.">
        <title>Characteristics of nucleosomes and linker DNA regions on the genome of the basidiomycete Mixia osmundae revealed by mono- and dinucleosome mapping.</title>
        <authorList>
            <person name="Nishida H."/>
            <person name="Kondo S."/>
            <person name="Matsumoto T."/>
            <person name="Suzuki Y."/>
            <person name="Yoshikawa H."/>
            <person name="Taylor T.D."/>
            <person name="Sugiyama J."/>
        </authorList>
    </citation>
    <scope>NUCLEOTIDE SEQUENCE [LARGE SCALE GENOMIC DNA]</scope>
    <source>
        <strain evidence="17">CBS 9802 / IAM 14324 / JCM 22182 / KY 12970</strain>
    </source>
</reference>
<dbReference type="EMBL" id="BABT02000062">
    <property type="protein sequence ID" value="GAA95421.1"/>
    <property type="molecule type" value="Genomic_DNA"/>
</dbReference>
<keyword evidence="3 10" id="KW-0479">Metal-binding</keyword>
<evidence type="ECO:0000256" key="12">
    <source>
        <dbReference type="PROSITE-ProRule" id="PRU01343"/>
    </source>
</evidence>
<dbReference type="GO" id="GO:0003723">
    <property type="term" value="F:RNA binding"/>
    <property type="evidence" value="ECO:0007669"/>
    <property type="project" value="InterPro"/>
</dbReference>
<dbReference type="AlphaFoldDB" id="G7DXW1"/>
<dbReference type="GO" id="GO:0008270">
    <property type="term" value="F:zinc ion binding"/>
    <property type="evidence" value="ECO:0007669"/>
    <property type="project" value="UniProtKB-KW"/>
</dbReference>
<feature type="region of interest" description="Disordered" evidence="13">
    <location>
        <begin position="366"/>
        <end position="537"/>
    </location>
</feature>
<dbReference type="InterPro" id="IPR010666">
    <property type="entry name" value="Znf_GRF"/>
</dbReference>
<organism evidence="16 17">
    <name type="scientific">Mixia osmundae (strain CBS 9802 / IAM 14324 / JCM 22182 / KY 12970)</name>
    <dbReference type="NCBI Taxonomy" id="764103"/>
    <lineage>
        <taxon>Eukaryota</taxon>
        <taxon>Fungi</taxon>
        <taxon>Dikarya</taxon>
        <taxon>Basidiomycota</taxon>
        <taxon>Pucciniomycotina</taxon>
        <taxon>Mixiomycetes</taxon>
        <taxon>Mixiales</taxon>
        <taxon>Mixiaceae</taxon>
        <taxon>Mixia</taxon>
    </lineage>
</organism>
<dbReference type="Pfam" id="PF03372">
    <property type="entry name" value="Exo_endo_phos"/>
    <property type="match status" value="1"/>
</dbReference>
<dbReference type="GO" id="GO:0003906">
    <property type="term" value="F:DNA-(apurinic or apyrimidinic site) endonuclease activity"/>
    <property type="evidence" value="ECO:0007669"/>
    <property type="project" value="TreeGrafter"/>
</dbReference>
<dbReference type="PANTHER" id="PTHR22748">
    <property type="entry name" value="AP ENDONUCLEASE"/>
    <property type="match status" value="1"/>
</dbReference>
<feature type="domain" description="YTH" evidence="14">
    <location>
        <begin position="1052"/>
        <end position="1195"/>
    </location>
</feature>
<name>G7DXW1_MIXOS</name>
<feature type="compositionally biased region" description="Low complexity" evidence="13">
    <location>
        <begin position="435"/>
        <end position="448"/>
    </location>
</feature>
<evidence type="ECO:0000256" key="3">
    <source>
        <dbReference type="ARBA" id="ARBA00022723"/>
    </source>
</evidence>
<feature type="binding site" evidence="10">
    <location>
        <position position="298"/>
    </location>
    <ligand>
        <name>Mg(2+)</name>
        <dbReference type="ChEBI" id="CHEBI:18420"/>
        <label>1</label>
    </ligand>
</feature>